<sequence>MKSILSISLISLLHAGLLSANPVSSPFNKRNDRGSYTASGLGSRKQAITSAGGTTLDLAIAMLETSDMNTDYTYGDGKTEDSANFGIFKQNWFMLRTSASAFEEQSTSSWNDGAVLNFCSSDLSKDIASRHQSQDHYGYDAWFGGHRDGESGVNNPNTDDINTYKSGVEWIQTQIESSSAYLTDDTKFWVDVTPI</sequence>
<gene>
    <name evidence="2" type="ORF">BGW36DRAFT_364764</name>
</gene>
<dbReference type="GeneID" id="70244873"/>
<evidence type="ECO:0000256" key="1">
    <source>
        <dbReference type="SAM" id="SignalP"/>
    </source>
</evidence>
<proteinExistence type="predicted"/>
<feature type="chain" id="PRO_5041993627" evidence="1">
    <location>
        <begin position="21"/>
        <end position="195"/>
    </location>
</feature>
<dbReference type="RefSeq" id="XP_046066316.1">
    <property type="nucleotide sequence ID" value="XM_046214586.1"/>
</dbReference>
<protein>
    <submittedName>
        <fullName evidence="2">Uncharacterized protein</fullName>
    </submittedName>
</protein>
<organism evidence="2 3">
    <name type="scientific">Talaromyces proteolyticus</name>
    <dbReference type="NCBI Taxonomy" id="1131652"/>
    <lineage>
        <taxon>Eukaryota</taxon>
        <taxon>Fungi</taxon>
        <taxon>Dikarya</taxon>
        <taxon>Ascomycota</taxon>
        <taxon>Pezizomycotina</taxon>
        <taxon>Eurotiomycetes</taxon>
        <taxon>Eurotiomycetidae</taxon>
        <taxon>Eurotiales</taxon>
        <taxon>Trichocomaceae</taxon>
        <taxon>Talaromyces</taxon>
        <taxon>Talaromyces sect. Bacilispori</taxon>
    </lineage>
</organism>
<dbReference type="Pfam" id="PF21087">
    <property type="entry name" value="Glyco_hydro_134"/>
    <property type="match status" value="1"/>
</dbReference>
<keyword evidence="1" id="KW-0732">Signal</keyword>
<dbReference type="EMBL" id="JAJTJA010000014">
    <property type="protein sequence ID" value="KAH8690033.1"/>
    <property type="molecule type" value="Genomic_DNA"/>
</dbReference>
<comment type="caution">
    <text evidence="2">The sequence shown here is derived from an EMBL/GenBank/DDBJ whole genome shotgun (WGS) entry which is preliminary data.</text>
</comment>
<evidence type="ECO:0000313" key="2">
    <source>
        <dbReference type="EMBL" id="KAH8690033.1"/>
    </source>
</evidence>
<dbReference type="InterPro" id="IPR049168">
    <property type="entry name" value="Glyco_hydro_134"/>
</dbReference>
<name>A0AAD4KEG2_9EURO</name>
<evidence type="ECO:0000313" key="3">
    <source>
        <dbReference type="Proteomes" id="UP001201262"/>
    </source>
</evidence>
<dbReference type="Proteomes" id="UP001201262">
    <property type="component" value="Unassembled WGS sequence"/>
</dbReference>
<feature type="signal peptide" evidence="1">
    <location>
        <begin position="1"/>
        <end position="20"/>
    </location>
</feature>
<accession>A0AAD4KEG2</accession>
<dbReference type="AlphaFoldDB" id="A0AAD4KEG2"/>
<reference evidence="2" key="1">
    <citation type="submission" date="2021-12" db="EMBL/GenBank/DDBJ databases">
        <title>Convergent genome expansion in fungi linked to evolution of root-endophyte symbiosis.</title>
        <authorList>
            <consortium name="DOE Joint Genome Institute"/>
            <person name="Ke Y.-H."/>
            <person name="Bonito G."/>
            <person name="Liao H.-L."/>
            <person name="Looney B."/>
            <person name="Rojas-Flechas A."/>
            <person name="Nash J."/>
            <person name="Hameed K."/>
            <person name="Schadt C."/>
            <person name="Martin F."/>
            <person name="Crous P.W."/>
            <person name="Miettinen O."/>
            <person name="Magnuson J.K."/>
            <person name="Labbe J."/>
            <person name="Jacobson D."/>
            <person name="Doktycz M.J."/>
            <person name="Veneault-Fourrey C."/>
            <person name="Kuo A."/>
            <person name="Mondo S."/>
            <person name="Calhoun S."/>
            <person name="Riley R."/>
            <person name="Ohm R."/>
            <person name="LaButti K."/>
            <person name="Andreopoulos B."/>
            <person name="Pangilinan J."/>
            <person name="Nolan M."/>
            <person name="Tritt A."/>
            <person name="Clum A."/>
            <person name="Lipzen A."/>
            <person name="Daum C."/>
            <person name="Barry K."/>
            <person name="Grigoriev I.V."/>
            <person name="Vilgalys R."/>
        </authorList>
    </citation>
    <scope>NUCLEOTIDE SEQUENCE</scope>
    <source>
        <strain evidence="2">PMI_201</strain>
    </source>
</reference>
<keyword evidence="3" id="KW-1185">Reference proteome</keyword>